<dbReference type="Pfam" id="PF00106">
    <property type="entry name" value="adh_short"/>
    <property type="match status" value="1"/>
</dbReference>
<dbReference type="Proteomes" id="UP000183203">
    <property type="component" value="Unassembled WGS sequence"/>
</dbReference>
<dbReference type="SUPFAM" id="SSF51735">
    <property type="entry name" value="NAD(P)-binding Rossmann-fold domains"/>
    <property type="match status" value="1"/>
</dbReference>
<name>A0A1G6IEI3_9MICO</name>
<evidence type="ECO:0000313" key="5">
    <source>
        <dbReference type="Proteomes" id="UP000183203"/>
    </source>
</evidence>
<sequence>MARTDWDSRNLPDLTGKTYLVTGATRGLGYFGCEQLAAAGAHVVLTGRNPNRLVDAKSAVKRSSPDATVETLLLDTSNMGSVRAAAATVRARGRLDGLLLNAGVVHPPKQRQTVGGHELVFATNVLGHFALAGELLKPLAAARGRMVWVGSMSTSIWAHLPTDPELVEGYTPWRAYVQSKAATTSLALEADKRLRAHGVPVQSLVAHPGYSTSGRTRGVRGVNEPSRLTRFVDNLQAPITQSKEQGAWALVRALVDPRADGGAMYGPALIARGEPRVATPARRTRRSELGADLWRACETATHVRWPFDRARRAAS</sequence>
<dbReference type="OrthoDB" id="4577644at2"/>
<protein>
    <submittedName>
        <fullName evidence="4">NAD(P)-dependent dehydrogenase, short-chain alcohol dehydrogenase family</fullName>
    </submittedName>
</protein>
<dbReference type="PANTHER" id="PTHR24320">
    <property type="entry name" value="RETINOL DEHYDROGENASE"/>
    <property type="match status" value="1"/>
</dbReference>
<gene>
    <name evidence="4" type="ORF">SAMN05216418_1491</name>
</gene>
<organism evidence="4 5">
    <name type="scientific">Microbacterium enclense</name>
    <dbReference type="NCBI Taxonomy" id="993073"/>
    <lineage>
        <taxon>Bacteria</taxon>
        <taxon>Bacillati</taxon>
        <taxon>Actinomycetota</taxon>
        <taxon>Actinomycetes</taxon>
        <taxon>Micrococcales</taxon>
        <taxon>Microbacteriaceae</taxon>
        <taxon>Microbacterium</taxon>
    </lineage>
</organism>
<dbReference type="SMART" id="SM00822">
    <property type="entry name" value="PKS_KR"/>
    <property type="match status" value="1"/>
</dbReference>
<accession>A0A1G6IEI3</accession>
<reference evidence="4 5" key="1">
    <citation type="submission" date="2016-09" db="EMBL/GenBank/DDBJ databases">
        <authorList>
            <person name="Capua I."/>
            <person name="De Benedictis P."/>
            <person name="Joannis T."/>
            <person name="Lombin L.H."/>
            <person name="Cattoli G."/>
        </authorList>
    </citation>
    <scope>NUCLEOTIDE SEQUENCE [LARGE SCALE GENOMIC DNA]</scope>
    <source>
        <strain evidence="4 5">NIO-1002</strain>
    </source>
</reference>
<evidence type="ECO:0000256" key="2">
    <source>
        <dbReference type="ARBA" id="ARBA00023002"/>
    </source>
</evidence>
<evidence type="ECO:0000256" key="1">
    <source>
        <dbReference type="ARBA" id="ARBA00006484"/>
    </source>
</evidence>
<dbReference type="InterPro" id="IPR036291">
    <property type="entry name" value="NAD(P)-bd_dom_sf"/>
</dbReference>
<dbReference type="STRING" id="993073.AS029_06170"/>
<proteinExistence type="inferred from homology"/>
<keyword evidence="2" id="KW-0560">Oxidoreductase</keyword>
<comment type="similarity">
    <text evidence="1">Belongs to the short-chain dehydrogenases/reductases (SDR) family.</text>
</comment>
<feature type="domain" description="Ketoreductase" evidence="3">
    <location>
        <begin position="17"/>
        <end position="160"/>
    </location>
</feature>
<dbReference type="PANTHER" id="PTHR24320:SF148">
    <property type="entry name" value="NAD(P)-BINDING ROSSMANN-FOLD SUPERFAMILY PROTEIN"/>
    <property type="match status" value="1"/>
</dbReference>
<evidence type="ECO:0000259" key="3">
    <source>
        <dbReference type="SMART" id="SM00822"/>
    </source>
</evidence>
<dbReference type="RefSeq" id="WP_058231733.1">
    <property type="nucleotide sequence ID" value="NZ_FMYG01000003.1"/>
</dbReference>
<dbReference type="Gene3D" id="3.40.50.720">
    <property type="entry name" value="NAD(P)-binding Rossmann-like Domain"/>
    <property type="match status" value="1"/>
</dbReference>
<dbReference type="InterPro" id="IPR002347">
    <property type="entry name" value="SDR_fam"/>
</dbReference>
<dbReference type="AlphaFoldDB" id="A0A1G6IEI3"/>
<evidence type="ECO:0000313" key="4">
    <source>
        <dbReference type="EMBL" id="SDC04884.1"/>
    </source>
</evidence>
<dbReference type="PRINTS" id="PR00081">
    <property type="entry name" value="GDHRDH"/>
</dbReference>
<dbReference type="GO" id="GO:0016491">
    <property type="term" value="F:oxidoreductase activity"/>
    <property type="evidence" value="ECO:0007669"/>
    <property type="project" value="UniProtKB-KW"/>
</dbReference>
<dbReference type="EMBL" id="FMYG01000003">
    <property type="protein sequence ID" value="SDC04884.1"/>
    <property type="molecule type" value="Genomic_DNA"/>
</dbReference>
<dbReference type="InterPro" id="IPR057326">
    <property type="entry name" value="KR_dom"/>
</dbReference>